<evidence type="ECO:0000256" key="3">
    <source>
        <dbReference type="ARBA" id="ARBA00022448"/>
    </source>
</evidence>
<comment type="similarity">
    <text evidence="2">Belongs to the amino acid-polyamine-organocation (APC) superfamily. Spore germination protein (SGP) (TC 2.A.3.9) family.</text>
</comment>
<keyword evidence="7 8" id="KW-0472">Membrane</keyword>
<keyword evidence="10" id="KW-1185">Reference proteome</keyword>
<name>A0A1M5QDT0_9CLOT</name>
<feature type="transmembrane region" description="Helical" evidence="8">
    <location>
        <begin position="9"/>
        <end position="29"/>
    </location>
</feature>
<keyword evidence="6 8" id="KW-1133">Transmembrane helix</keyword>
<dbReference type="Pfam" id="PF03845">
    <property type="entry name" value="Spore_permease"/>
    <property type="match status" value="1"/>
</dbReference>
<keyword evidence="3" id="KW-0813">Transport</keyword>
<dbReference type="PANTHER" id="PTHR34975:SF2">
    <property type="entry name" value="SPORE GERMINATION PROTEIN A2"/>
    <property type="match status" value="1"/>
</dbReference>
<dbReference type="RefSeq" id="WP_073335723.1">
    <property type="nucleotide sequence ID" value="NZ_FQXM01000002.1"/>
</dbReference>
<evidence type="ECO:0000256" key="8">
    <source>
        <dbReference type="SAM" id="Phobius"/>
    </source>
</evidence>
<evidence type="ECO:0000313" key="9">
    <source>
        <dbReference type="EMBL" id="SHH11996.1"/>
    </source>
</evidence>
<sequence>MKVRIDEHGLFTLILLLEIGSTTLFALGIDSNQDAWIAIIIAALIGILLLWIYIKLQVFFPDKNYAEIIIEVLGTTIGTPFVIVNALYFLHISTHNLNEFSNIVSITLLDKTPRIIIFLIFISVSIFALYLGIEAFVNTGKMMIKILMFFLLITYFLMFWCFVEPKDKIRKVSYMALLTSSILLCFSLIIIVSVLGVTIASNSLIPLLDVVKQINILGILRNFDAIAILNMLIGGFFKFTIFFYAGVSCFSTLFKLKDYRRILIPVGLVTLYVSFYTMPNILVQKWVGPEITAKYINIPLQIAIPSSLLIISMLKNYKVNKTKQSHTN</sequence>
<feature type="transmembrane region" description="Helical" evidence="8">
    <location>
        <begin position="295"/>
        <end position="314"/>
    </location>
</feature>
<feature type="transmembrane region" description="Helical" evidence="8">
    <location>
        <begin position="115"/>
        <end position="137"/>
    </location>
</feature>
<reference evidence="9 10" key="1">
    <citation type="submission" date="2016-11" db="EMBL/GenBank/DDBJ databases">
        <authorList>
            <person name="Jaros S."/>
            <person name="Januszkiewicz K."/>
            <person name="Wedrychowicz H."/>
        </authorList>
    </citation>
    <scope>NUCLEOTIDE SEQUENCE [LARGE SCALE GENOMIC DNA]</scope>
    <source>
        <strain evidence="9 10">DSM 8605</strain>
    </source>
</reference>
<comment type="subcellular location">
    <subcellularLocation>
        <location evidence="1">Membrane</location>
        <topology evidence="1">Multi-pass membrane protein</topology>
    </subcellularLocation>
</comment>
<evidence type="ECO:0000313" key="10">
    <source>
        <dbReference type="Proteomes" id="UP000184447"/>
    </source>
</evidence>
<evidence type="ECO:0000256" key="7">
    <source>
        <dbReference type="ARBA" id="ARBA00023136"/>
    </source>
</evidence>
<feature type="transmembrane region" description="Helical" evidence="8">
    <location>
        <begin position="175"/>
        <end position="205"/>
    </location>
</feature>
<dbReference type="OrthoDB" id="1675410at2"/>
<evidence type="ECO:0000256" key="5">
    <source>
        <dbReference type="ARBA" id="ARBA00022692"/>
    </source>
</evidence>
<dbReference type="PANTHER" id="PTHR34975">
    <property type="entry name" value="SPORE GERMINATION PROTEIN A2"/>
    <property type="match status" value="1"/>
</dbReference>
<dbReference type="InterPro" id="IPR004761">
    <property type="entry name" value="Spore_GerAB"/>
</dbReference>
<proteinExistence type="inferred from homology"/>
<accession>A0A1M5QDT0</accession>
<dbReference type="AlphaFoldDB" id="A0A1M5QDT0"/>
<dbReference type="GO" id="GO:0009847">
    <property type="term" value="P:spore germination"/>
    <property type="evidence" value="ECO:0007669"/>
    <property type="project" value="InterPro"/>
</dbReference>
<feature type="transmembrane region" description="Helical" evidence="8">
    <location>
        <begin position="35"/>
        <end position="54"/>
    </location>
</feature>
<evidence type="ECO:0000256" key="6">
    <source>
        <dbReference type="ARBA" id="ARBA00022989"/>
    </source>
</evidence>
<organism evidence="9 10">
    <name type="scientific">Clostridium grantii DSM 8605</name>
    <dbReference type="NCBI Taxonomy" id="1121316"/>
    <lineage>
        <taxon>Bacteria</taxon>
        <taxon>Bacillati</taxon>
        <taxon>Bacillota</taxon>
        <taxon>Clostridia</taxon>
        <taxon>Eubacteriales</taxon>
        <taxon>Clostridiaceae</taxon>
        <taxon>Clostridium</taxon>
    </lineage>
</organism>
<dbReference type="GO" id="GO:0016020">
    <property type="term" value="C:membrane"/>
    <property type="evidence" value="ECO:0007669"/>
    <property type="project" value="UniProtKB-SubCell"/>
</dbReference>
<feature type="transmembrane region" description="Helical" evidence="8">
    <location>
        <begin position="225"/>
        <end position="250"/>
    </location>
</feature>
<keyword evidence="4" id="KW-0309">Germination</keyword>
<gene>
    <name evidence="9" type="ORF">SAMN02745207_00013</name>
</gene>
<feature type="transmembrane region" description="Helical" evidence="8">
    <location>
        <begin position="262"/>
        <end position="283"/>
    </location>
</feature>
<dbReference type="Proteomes" id="UP000184447">
    <property type="component" value="Unassembled WGS sequence"/>
</dbReference>
<keyword evidence="5 8" id="KW-0812">Transmembrane</keyword>
<evidence type="ECO:0000256" key="1">
    <source>
        <dbReference type="ARBA" id="ARBA00004141"/>
    </source>
</evidence>
<evidence type="ECO:0000256" key="2">
    <source>
        <dbReference type="ARBA" id="ARBA00007998"/>
    </source>
</evidence>
<protein>
    <submittedName>
        <fullName evidence="9">Spore germination protein KB</fullName>
    </submittedName>
</protein>
<feature type="transmembrane region" description="Helical" evidence="8">
    <location>
        <begin position="143"/>
        <end position="163"/>
    </location>
</feature>
<evidence type="ECO:0000256" key="4">
    <source>
        <dbReference type="ARBA" id="ARBA00022544"/>
    </source>
</evidence>
<dbReference type="EMBL" id="FQXM01000002">
    <property type="protein sequence ID" value="SHH11996.1"/>
    <property type="molecule type" value="Genomic_DNA"/>
</dbReference>
<dbReference type="STRING" id="1121316.SAMN02745207_00013"/>